<feature type="region of interest" description="Disordered" evidence="6">
    <location>
        <begin position="134"/>
        <end position="160"/>
    </location>
</feature>
<comment type="caution">
    <text evidence="10">The sequence shown here is derived from an EMBL/GenBank/DDBJ whole genome shotgun (WGS) entry which is preliminary data.</text>
</comment>
<comment type="similarity">
    <text evidence="2">Belongs to the ERGIC family.</text>
</comment>
<accession>A0A9W7GKY7</accession>
<evidence type="ECO:0000313" key="10">
    <source>
        <dbReference type="EMBL" id="GMI47641.1"/>
    </source>
</evidence>
<feature type="domain" description="Endoplasmic reticulum vesicle transporter C-terminal" evidence="8">
    <location>
        <begin position="171"/>
        <end position="431"/>
    </location>
</feature>
<dbReference type="Pfam" id="PF13850">
    <property type="entry name" value="ERGIC_N"/>
    <property type="match status" value="1"/>
</dbReference>
<evidence type="ECO:0000313" key="11">
    <source>
        <dbReference type="Proteomes" id="UP001165065"/>
    </source>
</evidence>
<comment type="subcellular location">
    <subcellularLocation>
        <location evidence="1">Membrane</location>
        <topology evidence="1">Multi-pass membrane protein</topology>
    </subcellularLocation>
</comment>
<evidence type="ECO:0000256" key="2">
    <source>
        <dbReference type="ARBA" id="ARBA00005648"/>
    </source>
</evidence>
<name>A0A9W7GKY7_9STRA</name>
<feature type="transmembrane region" description="Helical" evidence="7">
    <location>
        <begin position="413"/>
        <end position="432"/>
    </location>
</feature>
<dbReference type="InterPro" id="IPR012936">
    <property type="entry name" value="Erv_C"/>
</dbReference>
<gene>
    <name evidence="10" type="ORF">TrCOL_g8406</name>
</gene>
<evidence type="ECO:0000259" key="9">
    <source>
        <dbReference type="Pfam" id="PF13850"/>
    </source>
</evidence>
<evidence type="ECO:0000256" key="4">
    <source>
        <dbReference type="ARBA" id="ARBA00022989"/>
    </source>
</evidence>
<proteinExistence type="inferred from homology"/>
<dbReference type="OrthoDB" id="270930at2759"/>
<dbReference type="GO" id="GO:0005783">
    <property type="term" value="C:endoplasmic reticulum"/>
    <property type="evidence" value="ECO:0007669"/>
    <property type="project" value="TreeGrafter"/>
</dbReference>
<keyword evidence="4 7" id="KW-1133">Transmembrane helix</keyword>
<feature type="domain" description="Endoplasmic reticulum vesicle transporter N-terminal" evidence="9">
    <location>
        <begin position="25"/>
        <end position="117"/>
    </location>
</feature>
<evidence type="ECO:0000256" key="5">
    <source>
        <dbReference type="ARBA" id="ARBA00023136"/>
    </source>
</evidence>
<dbReference type="Proteomes" id="UP001165065">
    <property type="component" value="Unassembled WGS sequence"/>
</dbReference>
<evidence type="ECO:0000256" key="6">
    <source>
        <dbReference type="SAM" id="MobiDB-lite"/>
    </source>
</evidence>
<organism evidence="10 11">
    <name type="scientific">Triparma columacea</name>
    <dbReference type="NCBI Taxonomy" id="722753"/>
    <lineage>
        <taxon>Eukaryota</taxon>
        <taxon>Sar</taxon>
        <taxon>Stramenopiles</taxon>
        <taxon>Ochrophyta</taxon>
        <taxon>Bolidophyceae</taxon>
        <taxon>Parmales</taxon>
        <taxon>Triparmaceae</taxon>
        <taxon>Triparma</taxon>
    </lineage>
</organism>
<evidence type="ECO:0000259" key="8">
    <source>
        <dbReference type="Pfam" id="PF07970"/>
    </source>
</evidence>
<sequence>MRRRNFHTPTPSNIPPLPITPSFALKTIDMFPKIQPDYVHTTQSGSRRTTVVLAVCLVLCLNELWTYLGERNSYNSTVRVDTTTGQKLSIYLNVTFPALSCEDVHLDAMDVAGDNQLDMNDNFVKFRLDSKGKPLGDAEVEKPNEGEPVTDKEEEPAEVPPHLRPGYCGDCYGAGENEGSCCNSCDSLLSAYSKKGWNTRDVLNDSEQCVREKRGQKKLIQGQGCRLEGTMDVNKVAGNFHVAMGESMVKDGRHIHQFLPEDAPNYNCTHVIHELSFDGGEEGDHIGGPLDGRMRVVTEEVGTGLYQYFVKVVPYSVKERNGSERRGAKYSHTERFRPLMIDVPNDAVMWGYFNSGGKRGVPTGGELKHSSKEEHHKVQTSLLPGVFWVYELNPFEIREDKTEVRTEGTVRYMAVRIMAIVGGVFTIAGWVCRIDDERGRGKWGMGGGRGMGGGNGIISLKGNE</sequence>
<dbReference type="GO" id="GO:0030134">
    <property type="term" value="C:COPII-coated ER to Golgi transport vesicle"/>
    <property type="evidence" value="ECO:0007669"/>
    <property type="project" value="TreeGrafter"/>
</dbReference>
<keyword evidence="5 7" id="KW-0472">Membrane</keyword>
<protein>
    <submittedName>
        <fullName evidence="10">Uncharacterized protein</fullName>
    </submittedName>
</protein>
<evidence type="ECO:0000256" key="1">
    <source>
        <dbReference type="ARBA" id="ARBA00004141"/>
    </source>
</evidence>
<keyword evidence="11" id="KW-1185">Reference proteome</keyword>
<dbReference type="PANTHER" id="PTHR10984:SF25">
    <property type="entry name" value="ENDOPLASMIC RETICULUM-GOLGI INTERMEDIATE COMPARTMENT PROTEIN 3"/>
    <property type="match status" value="1"/>
</dbReference>
<dbReference type="InterPro" id="IPR039542">
    <property type="entry name" value="Erv_N"/>
</dbReference>
<evidence type="ECO:0000256" key="3">
    <source>
        <dbReference type="ARBA" id="ARBA00022692"/>
    </source>
</evidence>
<dbReference type="EMBL" id="BRYA01000352">
    <property type="protein sequence ID" value="GMI47641.1"/>
    <property type="molecule type" value="Genomic_DNA"/>
</dbReference>
<keyword evidence="3 7" id="KW-0812">Transmembrane</keyword>
<dbReference type="InterPro" id="IPR045888">
    <property type="entry name" value="Erv"/>
</dbReference>
<reference evidence="11" key="1">
    <citation type="journal article" date="2023" name="Commun. Biol.">
        <title>Genome analysis of Parmales, the sister group of diatoms, reveals the evolutionary specialization of diatoms from phago-mixotrophs to photoautotrophs.</title>
        <authorList>
            <person name="Ban H."/>
            <person name="Sato S."/>
            <person name="Yoshikawa S."/>
            <person name="Yamada K."/>
            <person name="Nakamura Y."/>
            <person name="Ichinomiya M."/>
            <person name="Sato N."/>
            <person name="Blanc-Mathieu R."/>
            <person name="Endo H."/>
            <person name="Kuwata A."/>
            <person name="Ogata H."/>
        </authorList>
    </citation>
    <scope>NUCLEOTIDE SEQUENCE [LARGE SCALE GENOMIC DNA]</scope>
</reference>
<dbReference type="PANTHER" id="PTHR10984">
    <property type="entry name" value="ENDOPLASMIC RETICULUM-GOLGI INTERMEDIATE COMPARTMENT PROTEIN"/>
    <property type="match status" value="1"/>
</dbReference>
<dbReference type="AlphaFoldDB" id="A0A9W7GKY7"/>
<dbReference type="GO" id="GO:0016020">
    <property type="term" value="C:membrane"/>
    <property type="evidence" value="ECO:0007669"/>
    <property type="project" value="UniProtKB-SubCell"/>
</dbReference>
<dbReference type="Pfam" id="PF07970">
    <property type="entry name" value="COPIIcoated_ERV"/>
    <property type="match status" value="1"/>
</dbReference>
<evidence type="ECO:0000256" key="7">
    <source>
        <dbReference type="SAM" id="Phobius"/>
    </source>
</evidence>
<feature type="compositionally biased region" description="Basic and acidic residues" evidence="6">
    <location>
        <begin position="134"/>
        <end position="151"/>
    </location>
</feature>